<dbReference type="PANTHER" id="PTHR21248:SF22">
    <property type="entry name" value="PHOSPHOLIPASE D"/>
    <property type="match status" value="1"/>
</dbReference>
<dbReference type="Pfam" id="PF13091">
    <property type="entry name" value="PLDc_2"/>
    <property type="match status" value="2"/>
</dbReference>
<dbReference type="SMART" id="SM00155">
    <property type="entry name" value="PLDc"/>
    <property type="match status" value="2"/>
</dbReference>
<dbReference type="Proteomes" id="UP000288758">
    <property type="component" value="Chromosome"/>
</dbReference>
<dbReference type="CDD" id="cd09159">
    <property type="entry name" value="PLDc_ybhO_like_2"/>
    <property type="match status" value="1"/>
</dbReference>
<sequence>MRKGGGCPSFRTVRLVWPILLALLTAGCPYPNHRQDLRLRALPEDPAERDLAIEQTMGVPMEPGNGVELVQNGEVFDVIEEEIRAARSSIHIASYIWRPGIPSDQLLIALRERAPGVQCRVIVDPLGSVNFELVAPVLADAGCDVRIYRPYQGAVTSLDAVRIRARMHRKMVIRDGEVALTGGFGIWRSWLGNGDAAETWRDTNMRVRGPVVRGMQLAFAQNWQESGGAFLPPESFPELAPAGNARALFVASTGHRFLSEASKMWLLSIAAAKHRLWIANSYFIPSEAISDMLILKAREGVDVRVLVPGRYHDVKPVFNAQRASYARLLAAGVRIYEYEISMMHSKTLVADDTLSVVGSTNLDPLALSHTDEASVMVEDPVFAEELAKSFEADLQHSAEIHWQGWKRRGLLEKLGEQLPWFIGDFL</sequence>
<accession>A0A410RIE6</accession>
<dbReference type="GO" id="GO:0008808">
    <property type="term" value="F:cardiolipin synthase activity"/>
    <property type="evidence" value="ECO:0007669"/>
    <property type="project" value="TreeGrafter"/>
</dbReference>
<gene>
    <name evidence="2" type="primary">cls</name>
    <name evidence="2" type="ORF">EJ065_0097</name>
</gene>
<proteinExistence type="predicted"/>
<dbReference type="InterPro" id="IPR001736">
    <property type="entry name" value="PLipase_D/transphosphatidylase"/>
</dbReference>
<dbReference type="InterPro" id="IPR025202">
    <property type="entry name" value="PLD-like_dom"/>
</dbReference>
<dbReference type="PROSITE" id="PS50035">
    <property type="entry name" value="PLD"/>
    <property type="match status" value="1"/>
</dbReference>
<reference evidence="2 3" key="1">
    <citation type="submission" date="2018-12" db="EMBL/GenBank/DDBJ databases">
        <title>Complete Genome Sequence of the Corallopyronin A producing Myxobacterium Corallococcus coralloides B035.</title>
        <authorList>
            <person name="Bouhired S.M."/>
            <person name="Rupp O."/>
            <person name="Blom J."/>
            <person name="Schaeberle T.F."/>
            <person name="Kehraus S."/>
            <person name="Schiefer A."/>
            <person name="Pfarr K."/>
            <person name="Goesmann A."/>
            <person name="Hoerauf A."/>
            <person name="Koenig G.M."/>
        </authorList>
    </citation>
    <scope>NUCLEOTIDE SEQUENCE [LARGE SCALE GENOMIC DNA]</scope>
    <source>
        <strain evidence="2 3">B035</strain>
    </source>
</reference>
<evidence type="ECO:0000313" key="3">
    <source>
        <dbReference type="Proteomes" id="UP000288758"/>
    </source>
</evidence>
<protein>
    <submittedName>
        <fullName evidence="2">Cardiolipin synthase</fullName>
    </submittedName>
</protein>
<dbReference type="GO" id="GO:0016020">
    <property type="term" value="C:membrane"/>
    <property type="evidence" value="ECO:0007669"/>
    <property type="project" value="TreeGrafter"/>
</dbReference>
<evidence type="ECO:0000313" key="2">
    <source>
        <dbReference type="EMBL" id="QAT81712.1"/>
    </source>
</evidence>
<dbReference type="AlphaFoldDB" id="A0A410RIE6"/>
<organism evidence="2 3">
    <name type="scientific">Corallococcus coralloides</name>
    <name type="common">Myxococcus coralloides</name>
    <dbReference type="NCBI Taxonomy" id="184914"/>
    <lineage>
        <taxon>Bacteria</taxon>
        <taxon>Pseudomonadati</taxon>
        <taxon>Myxococcota</taxon>
        <taxon>Myxococcia</taxon>
        <taxon>Myxococcales</taxon>
        <taxon>Cystobacterineae</taxon>
        <taxon>Myxococcaceae</taxon>
        <taxon>Corallococcus</taxon>
    </lineage>
</organism>
<dbReference type="CDD" id="cd09110">
    <property type="entry name" value="PLDc_CLS_1"/>
    <property type="match status" value="1"/>
</dbReference>
<name>A0A410RIE6_CORCK</name>
<dbReference type="Gene3D" id="3.30.870.10">
    <property type="entry name" value="Endonuclease Chain A"/>
    <property type="match status" value="2"/>
</dbReference>
<dbReference type="EMBL" id="CP034669">
    <property type="protein sequence ID" value="QAT81712.1"/>
    <property type="molecule type" value="Genomic_DNA"/>
</dbReference>
<feature type="domain" description="PLD phosphodiesterase" evidence="1">
    <location>
        <begin position="339"/>
        <end position="366"/>
    </location>
</feature>
<dbReference type="PROSITE" id="PS51257">
    <property type="entry name" value="PROKAR_LIPOPROTEIN"/>
    <property type="match status" value="1"/>
</dbReference>
<dbReference type="PANTHER" id="PTHR21248">
    <property type="entry name" value="CARDIOLIPIN SYNTHASE"/>
    <property type="match status" value="1"/>
</dbReference>
<dbReference type="GO" id="GO:0032049">
    <property type="term" value="P:cardiolipin biosynthetic process"/>
    <property type="evidence" value="ECO:0007669"/>
    <property type="project" value="UniProtKB-ARBA"/>
</dbReference>
<evidence type="ECO:0000259" key="1">
    <source>
        <dbReference type="PROSITE" id="PS50035"/>
    </source>
</evidence>
<dbReference type="SUPFAM" id="SSF56024">
    <property type="entry name" value="Phospholipase D/nuclease"/>
    <property type="match status" value="2"/>
</dbReference>